<keyword evidence="6" id="KW-1185">Reference proteome</keyword>
<dbReference type="GO" id="GO:0003676">
    <property type="term" value="F:nucleic acid binding"/>
    <property type="evidence" value="ECO:0007669"/>
    <property type="project" value="InterPro"/>
</dbReference>
<dbReference type="AlphaFoldDB" id="A0A974SMN4"/>
<evidence type="ECO:0000259" key="4">
    <source>
        <dbReference type="SMART" id="SM00479"/>
    </source>
</evidence>
<dbReference type="GO" id="GO:0006259">
    <property type="term" value="P:DNA metabolic process"/>
    <property type="evidence" value="ECO:0007669"/>
    <property type="project" value="UniProtKB-ARBA"/>
</dbReference>
<dbReference type="InterPro" id="IPR012337">
    <property type="entry name" value="RNaseH-like_sf"/>
</dbReference>
<dbReference type="KEGG" id="ares:IWH25_11380"/>
<dbReference type="Gene3D" id="3.30.420.10">
    <property type="entry name" value="Ribonuclease H-like superfamily/Ribonuclease H"/>
    <property type="match status" value="1"/>
</dbReference>
<evidence type="ECO:0000313" key="5">
    <source>
        <dbReference type="EMBL" id="QRJ62394.1"/>
    </source>
</evidence>
<dbReference type="GO" id="GO:0008408">
    <property type="term" value="F:3'-5' exonuclease activity"/>
    <property type="evidence" value="ECO:0007669"/>
    <property type="project" value="TreeGrafter"/>
</dbReference>
<protein>
    <submittedName>
        <fullName evidence="5">3'-5' exonuclease</fullName>
    </submittedName>
</protein>
<dbReference type="PANTHER" id="PTHR30231">
    <property type="entry name" value="DNA POLYMERASE III SUBUNIT EPSILON"/>
    <property type="match status" value="1"/>
</dbReference>
<dbReference type="CDD" id="cd06127">
    <property type="entry name" value="DEDDh"/>
    <property type="match status" value="1"/>
</dbReference>
<evidence type="ECO:0000313" key="6">
    <source>
        <dbReference type="Proteomes" id="UP000663444"/>
    </source>
</evidence>
<sequence>MRWLKNLFGGGETFAAVDLPPAQAAALEAWRQRPAEDFTQPHFRTRYVVVDVEASGLNMLKDNLISIGAVAVGGGLIDPADSFQAVLRQEQVSSHENILIHGIGGSAQQDGMEPAAALLAFLDYIGKAPLVAYHAEFDQAMIDRALQRYLGVSLELPWIDLAWVLPELFRERIDAQVQLDDWLGLFGIGNFLRHNAVADAYATAQLLQVALTRGAARGKESAQVFMDTEKARRWVRRGG</sequence>
<evidence type="ECO:0000256" key="1">
    <source>
        <dbReference type="ARBA" id="ARBA00022722"/>
    </source>
</evidence>
<dbReference type="SMART" id="SM00479">
    <property type="entry name" value="EXOIII"/>
    <property type="match status" value="1"/>
</dbReference>
<dbReference type="Proteomes" id="UP000663444">
    <property type="component" value="Chromosome"/>
</dbReference>
<name>A0A974SMN4_9RHOO</name>
<dbReference type="PANTHER" id="PTHR30231:SF4">
    <property type="entry name" value="PROTEIN NEN2"/>
    <property type="match status" value="1"/>
</dbReference>
<dbReference type="SUPFAM" id="SSF53098">
    <property type="entry name" value="Ribonuclease H-like"/>
    <property type="match status" value="1"/>
</dbReference>
<dbReference type="GO" id="GO:0005829">
    <property type="term" value="C:cytosol"/>
    <property type="evidence" value="ECO:0007669"/>
    <property type="project" value="TreeGrafter"/>
</dbReference>
<proteinExistence type="predicted"/>
<dbReference type="EMBL" id="CP064781">
    <property type="protein sequence ID" value="QRJ62394.1"/>
    <property type="molecule type" value="Genomic_DNA"/>
</dbReference>
<dbReference type="InterPro" id="IPR013520">
    <property type="entry name" value="Ribonucl_H"/>
</dbReference>
<evidence type="ECO:0000256" key="2">
    <source>
        <dbReference type="ARBA" id="ARBA00022801"/>
    </source>
</evidence>
<dbReference type="Pfam" id="PF00929">
    <property type="entry name" value="RNase_T"/>
    <property type="match status" value="1"/>
</dbReference>
<organism evidence="5 6">
    <name type="scientific">Azospira restricta</name>
    <dbReference type="NCBI Taxonomy" id="404405"/>
    <lineage>
        <taxon>Bacteria</taxon>
        <taxon>Pseudomonadati</taxon>
        <taxon>Pseudomonadota</taxon>
        <taxon>Betaproteobacteria</taxon>
        <taxon>Rhodocyclales</taxon>
        <taxon>Rhodocyclaceae</taxon>
        <taxon>Azospira</taxon>
    </lineage>
</organism>
<evidence type="ECO:0000256" key="3">
    <source>
        <dbReference type="ARBA" id="ARBA00022839"/>
    </source>
</evidence>
<gene>
    <name evidence="5" type="ORF">IWH25_11380</name>
</gene>
<accession>A0A974SMN4</accession>
<keyword evidence="3 5" id="KW-0269">Exonuclease</keyword>
<keyword evidence="2" id="KW-0378">Hydrolase</keyword>
<dbReference type="InterPro" id="IPR036397">
    <property type="entry name" value="RNaseH_sf"/>
</dbReference>
<keyword evidence="1" id="KW-0540">Nuclease</keyword>
<reference evidence="5" key="1">
    <citation type="submission" date="2020-11" db="EMBL/GenBank/DDBJ databases">
        <title>Azospira restricta DSM 18626 genome sequence.</title>
        <authorList>
            <person name="Moe W.M."/>
        </authorList>
    </citation>
    <scope>NUCLEOTIDE SEQUENCE</scope>
    <source>
        <strain evidence="5">DSM 18626</strain>
    </source>
</reference>
<dbReference type="RefSeq" id="WP_203385926.1">
    <property type="nucleotide sequence ID" value="NZ_CP064781.1"/>
</dbReference>
<feature type="domain" description="Exonuclease" evidence="4">
    <location>
        <begin position="46"/>
        <end position="216"/>
    </location>
</feature>